<feature type="coiled-coil region" evidence="1">
    <location>
        <begin position="128"/>
        <end position="176"/>
    </location>
</feature>
<feature type="region of interest" description="Disordered" evidence="2">
    <location>
        <begin position="34"/>
        <end position="65"/>
    </location>
</feature>
<evidence type="ECO:0000313" key="4">
    <source>
        <dbReference type="Proteomes" id="UP000320496"/>
    </source>
</evidence>
<dbReference type="Proteomes" id="UP000320496">
    <property type="component" value="Chromosome"/>
</dbReference>
<evidence type="ECO:0000256" key="2">
    <source>
        <dbReference type="SAM" id="MobiDB-lite"/>
    </source>
</evidence>
<keyword evidence="1" id="KW-0175">Coiled coil</keyword>
<evidence type="ECO:0008006" key="5">
    <source>
        <dbReference type="Google" id="ProtNLM"/>
    </source>
</evidence>
<protein>
    <recommendedName>
        <fullName evidence="5">Magnesium transporter MgtE intracellular domain-containing protein</fullName>
    </recommendedName>
</protein>
<dbReference type="EMBL" id="CP036275">
    <property type="protein sequence ID" value="QDU40248.1"/>
    <property type="molecule type" value="Genomic_DNA"/>
</dbReference>
<dbReference type="OrthoDB" id="215575at2"/>
<gene>
    <name evidence="3" type="ORF">Mal4_46040</name>
</gene>
<sequence>MTRMLGLAMFGVIVFGASAAASWLLRIQDLPEGEESQVPSEAVMPLETAPAETTSESTDSDSGVLPVAVRPRNMSVEELLRFGMGLNAREEAVIKREQALKQQESRLKLVFADIDGEQKEIDGLRELVRDELETARALLARIDEARNALVTKRDEVEEEINEIKQSQIEIDEQHEDNIKRLSEWMMSMEPEKAAEVLREMANDGKTDMAVRILANFEEREAAKVLSALDDAKLVQEFVEQFRNLKRPEKKKDRR</sequence>
<dbReference type="KEGG" id="mri:Mal4_46040"/>
<accession>A0A517ZCM8</accession>
<evidence type="ECO:0000313" key="3">
    <source>
        <dbReference type="EMBL" id="QDU40248.1"/>
    </source>
</evidence>
<evidence type="ECO:0000256" key="1">
    <source>
        <dbReference type="SAM" id="Coils"/>
    </source>
</evidence>
<reference evidence="3 4" key="1">
    <citation type="submission" date="2019-02" db="EMBL/GenBank/DDBJ databases">
        <title>Deep-cultivation of Planctomycetes and their phenomic and genomic characterization uncovers novel biology.</title>
        <authorList>
            <person name="Wiegand S."/>
            <person name="Jogler M."/>
            <person name="Boedeker C."/>
            <person name="Pinto D."/>
            <person name="Vollmers J."/>
            <person name="Rivas-Marin E."/>
            <person name="Kohn T."/>
            <person name="Peeters S.H."/>
            <person name="Heuer A."/>
            <person name="Rast P."/>
            <person name="Oberbeckmann S."/>
            <person name="Bunk B."/>
            <person name="Jeske O."/>
            <person name="Meyerdierks A."/>
            <person name="Storesund J.E."/>
            <person name="Kallscheuer N."/>
            <person name="Luecker S."/>
            <person name="Lage O.M."/>
            <person name="Pohl T."/>
            <person name="Merkel B.J."/>
            <person name="Hornburger P."/>
            <person name="Mueller R.-W."/>
            <person name="Bruemmer F."/>
            <person name="Labrenz M."/>
            <person name="Spormann A.M."/>
            <person name="Op den Camp H."/>
            <person name="Overmann J."/>
            <person name="Amann R."/>
            <person name="Jetten M.S.M."/>
            <person name="Mascher T."/>
            <person name="Medema M.H."/>
            <person name="Devos D.P."/>
            <person name="Kaster A.-K."/>
            <person name="Ovreas L."/>
            <person name="Rohde M."/>
            <person name="Galperin M.Y."/>
            <person name="Jogler C."/>
        </authorList>
    </citation>
    <scope>NUCLEOTIDE SEQUENCE [LARGE SCALE GENOMIC DNA]</scope>
    <source>
        <strain evidence="3 4">Mal4</strain>
    </source>
</reference>
<proteinExistence type="predicted"/>
<name>A0A517ZCM8_9PLAN</name>
<keyword evidence="4" id="KW-1185">Reference proteome</keyword>
<dbReference type="SUPFAM" id="SSF158791">
    <property type="entry name" value="MgtE N-terminal domain-like"/>
    <property type="match status" value="1"/>
</dbReference>
<dbReference type="RefSeq" id="WP_145371419.1">
    <property type="nucleotide sequence ID" value="NZ_CP036275.1"/>
</dbReference>
<dbReference type="AlphaFoldDB" id="A0A517ZCM8"/>
<organism evidence="3 4">
    <name type="scientific">Maioricimonas rarisocia</name>
    <dbReference type="NCBI Taxonomy" id="2528026"/>
    <lineage>
        <taxon>Bacteria</taxon>
        <taxon>Pseudomonadati</taxon>
        <taxon>Planctomycetota</taxon>
        <taxon>Planctomycetia</taxon>
        <taxon>Planctomycetales</taxon>
        <taxon>Planctomycetaceae</taxon>
        <taxon>Maioricimonas</taxon>
    </lineage>
</organism>
<feature type="compositionally biased region" description="Low complexity" evidence="2">
    <location>
        <begin position="47"/>
        <end position="62"/>
    </location>
</feature>